<accession>A0A0D3JHU8</accession>
<evidence type="ECO:0000313" key="3">
    <source>
        <dbReference type="Proteomes" id="UP000013827"/>
    </source>
</evidence>
<dbReference type="HOGENOM" id="CLU_1345361_0_0_1"/>
<dbReference type="KEGG" id="ehx:EMIHUDRAFT_195654"/>
<keyword evidence="3" id="KW-1185">Reference proteome</keyword>
<keyword evidence="1" id="KW-0472">Membrane</keyword>
<feature type="transmembrane region" description="Helical" evidence="1">
    <location>
        <begin position="37"/>
        <end position="56"/>
    </location>
</feature>
<dbReference type="RefSeq" id="XP_005775512.1">
    <property type="nucleotide sequence ID" value="XM_005775455.1"/>
</dbReference>
<reference evidence="3" key="1">
    <citation type="journal article" date="2013" name="Nature">
        <title>Pan genome of the phytoplankton Emiliania underpins its global distribution.</title>
        <authorList>
            <person name="Read B.A."/>
            <person name="Kegel J."/>
            <person name="Klute M.J."/>
            <person name="Kuo A."/>
            <person name="Lefebvre S.C."/>
            <person name="Maumus F."/>
            <person name="Mayer C."/>
            <person name="Miller J."/>
            <person name="Monier A."/>
            <person name="Salamov A."/>
            <person name="Young J."/>
            <person name="Aguilar M."/>
            <person name="Claverie J.M."/>
            <person name="Frickenhaus S."/>
            <person name="Gonzalez K."/>
            <person name="Herman E.K."/>
            <person name="Lin Y.C."/>
            <person name="Napier J."/>
            <person name="Ogata H."/>
            <person name="Sarno A.F."/>
            <person name="Shmutz J."/>
            <person name="Schroeder D."/>
            <person name="de Vargas C."/>
            <person name="Verret F."/>
            <person name="von Dassow P."/>
            <person name="Valentin K."/>
            <person name="Van de Peer Y."/>
            <person name="Wheeler G."/>
            <person name="Dacks J.B."/>
            <person name="Delwiche C.F."/>
            <person name="Dyhrman S.T."/>
            <person name="Glockner G."/>
            <person name="John U."/>
            <person name="Richards T."/>
            <person name="Worden A.Z."/>
            <person name="Zhang X."/>
            <person name="Grigoriev I.V."/>
            <person name="Allen A.E."/>
            <person name="Bidle K."/>
            <person name="Borodovsky M."/>
            <person name="Bowler C."/>
            <person name="Brownlee C."/>
            <person name="Cock J.M."/>
            <person name="Elias M."/>
            <person name="Gladyshev V.N."/>
            <person name="Groth M."/>
            <person name="Guda C."/>
            <person name="Hadaegh A."/>
            <person name="Iglesias-Rodriguez M.D."/>
            <person name="Jenkins J."/>
            <person name="Jones B.M."/>
            <person name="Lawson T."/>
            <person name="Leese F."/>
            <person name="Lindquist E."/>
            <person name="Lobanov A."/>
            <person name="Lomsadze A."/>
            <person name="Malik S.B."/>
            <person name="Marsh M.E."/>
            <person name="Mackinder L."/>
            <person name="Mock T."/>
            <person name="Mueller-Roeber B."/>
            <person name="Pagarete A."/>
            <person name="Parker M."/>
            <person name="Probert I."/>
            <person name="Quesneville H."/>
            <person name="Raines C."/>
            <person name="Rensing S.A."/>
            <person name="Riano-Pachon D.M."/>
            <person name="Richier S."/>
            <person name="Rokitta S."/>
            <person name="Shiraiwa Y."/>
            <person name="Soanes D.M."/>
            <person name="van der Giezen M."/>
            <person name="Wahlund T.M."/>
            <person name="Williams B."/>
            <person name="Wilson W."/>
            <person name="Wolfe G."/>
            <person name="Wurch L.L."/>
        </authorList>
    </citation>
    <scope>NUCLEOTIDE SEQUENCE</scope>
</reference>
<dbReference type="Proteomes" id="UP000013827">
    <property type="component" value="Unassembled WGS sequence"/>
</dbReference>
<dbReference type="Pfam" id="PF04749">
    <property type="entry name" value="PLAC8"/>
    <property type="match status" value="1"/>
</dbReference>
<dbReference type="AlphaFoldDB" id="A0A0D3JHU8"/>
<dbReference type="GeneID" id="17268630"/>
<sequence>MAGRWDTHTCACYEDPCTCCTVCCLPSVAIGQLAHNVLGYPCVLVTLLLFTLFAMHQSVQSYMRDMPFVEDQTDNPVRCYVPLKLAPPLTNMTALLGGDEEGNACLPHPLVTALSSASFCAMFVFVLVIRRAIRKQDRIPQEHCADCCGINGAEDCCCAFWCGPCSTCQMMRHLGMHGKHYSVLSPTGTAFEEDEGEKMSMMKV</sequence>
<dbReference type="PANTHER" id="PTHR15907">
    <property type="entry name" value="DUF614 FAMILY PROTEIN-RELATED"/>
    <property type="match status" value="1"/>
</dbReference>
<evidence type="ECO:0000313" key="2">
    <source>
        <dbReference type="EnsemblProtists" id="EOD23083"/>
    </source>
</evidence>
<evidence type="ECO:0000256" key="1">
    <source>
        <dbReference type="SAM" id="Phobius"/>
    </source>
</evidence>
<feature type="transmembrane region" description="Helical" evidence="1">
    <location>
        <begin position="110"/>
        <end position="129"/>
    </location>
</feature>
<keyword evidence="1" id="KW-0812">Transmembrane</keyword>
<dbReference type="PaxDb" id="2903-EOD23083"/>
<organism evidence="2 3">
    <name type="scientific">Emiliania huxleyi (strain CCMP1516)</name>
    <dbReference type="NCBI Taxonomy" id="280463"/>
    <lineage>
        <taxon>Eukaryota</taxon>
        <taxon>Haptista</taxon>
        <taxon>Haptophyta</taxon>
        <taxon>Prymnesiophyceae</taxon>
        <taxon>Isochrysidales</taxon>
        <taxon>Noelaerhabdaceae</taxon>
        <taxon>Emiliania</taxon>
    </lineage>
</organism>
<protein>
    <recommendedName>
        <fullName evidence="4">PLAC8 family protein</fullName>
    </recommendedName>
</protein>
<dbReference type="InterPro" id="IPR006461">
    <property type="entry name" value="PLAC_motif_containing"/>
</dbReference>
<evidence type="ECO:0008006" key="4">
    <source>
        <dbReference type="Google" id="ProtNLM"/>
    </source>
</evidence>
<proteinExistence type="predicted"/>
<reference evidence="2" key="2">
    <citation type="submission" date="2024-10" db="UniProtKB">
        <authorList>
            <consortium name="EnsemblProtists"/>
        </authorList>
    </citation>
    <scope>IDENTIFICATION</scope>
</reference>
<name>A0A0D3JHU8_EMIH1</name>
<keyword evidence="1" id="KW-1133">Transmembrane helix</keyword>
<dbReference type="EnsemblProtists" id="EOD23083">
    <property type="protein sequence ID" value="EOD23083"/>
    <property type="gene ID" value="EMIHUDRAFT_195654"/>
</dbReference>